<feature type="domain" description="Response regulatory" evidence="4">
    <location>
        <begin position="13"/>
        <end position="129"/>
    </location>
</feature>
<dbReference type="Pfam" id="PF00072">
    <property type="entry name" value="Response_reg"/>
    <property type="match status" value="1"/>
</dbReference>
<evidence type="ECO:0000256" key="2">
    <source>
        <dbReference type="PROSITE-ProRule" id="PRU00169"/>
    </source>
</evidence>
<dbReference type="Pfam" id="PF18545">
    <property type="entry name" value="HalOD1"/>
    <property type="match status" value="1"/>
</dbReference>
<dbReference type="PROSITE" id="PS50110">
    <property type="entry name" value="RESPONSE_REGULATORY"/>
    <property type="match status" value="1"/>
</dbReference>
<dbReference type="InterPro" id="IPR040624">
    <property type="entry name" value="HalOD1"/>
</dbReference>
<feature type="compositionally biased region" description="Acidic residues" evidence="3">
    <location>
        <begin position="155"/>
        <end position="172"/>
    </location>
</feature>
<accession>A0A3N6M7N8</accession>
<dbReference type="SMART" id="SM00448">
    <property type="entry name" value="REC"/>
    <property type="match status" value="1"/>
</dbReference>
<gene>
    <name evidence="5" type="ORF">EA472_13450</name>
</gene>
<feature type="modified residue" description="4-aspartylphosphate" evidence="2">
    <location>
        <position position="64"/>
    </location>
</feature>
<dbReference type="InterPro" id="IPR001789">
    <property type="entry name" value="Sig_transdc_resp-reg_receiver"/>
</dbReference>
<dbReference type="Proteomes" id="UP000281431">
    <property type="component" value="Unassembled WGS sequence"/>
</dbReference>
<evidence type="ECO:0000259" key="4">
    <source>
        <dbReference type="PROSITE" id="PS50110"/>
    </source>
</evidence>
<evidence type="ECO:0000313" key="5">
    <source>
        <dbReference type="EMBL" id="RQG99658.1"/>
    </source>
</evidence>
<dbReference type="Gene3D" id="3.40.50.2300">
    <property type="match status" value="1"/>
</dbReference>
<dbReference type="InterPro" id="IPR050595">
    <property type="entry name" value="Bact_response_regulator"/>
</dbReference>
<dbReference type="EMBL" id="REFZ01000008">
    <property type="protein sequence ID" value="RQG99658.1"/>
    <property type="molecule type" value="Genomic_DNA"/>
</dbReference>
<evidence type="ECO:0000313" key="6">
    <source>
        <dbReference type="Proteomes" id="UP000281431"/>
    </source>
</evidence>
<keyword evidence="6" id="KW-1185">Reference proteome</keyword>
<dbReference type="GO" id="GO:0000160">
    <property type="term" value="P:phosphorelay signal transduction system"/>
    <property type="evidence" value="ECO:0007669"/>
    <property type="project" value="InterPro"/>
</dbReference>
<sequence>MVTRSSPERTSITVLHVDDEPRFAEMVAAHLERIDERISVLTERQPREAMARLDTAAVDCILSDYQMPGMDGLEFLEFVRNEHPSTPFILYTANSSTEVARDAVERGADAYVTKDVGTGQFLALSKQIATLVDRSQAKRRLAVLEGTFGSASVADPDEASDFDGDETADVDGDPSSVGPTETTSTRVVRAVAEREGVDPVELSPPLCRAVDPQALDALVPASGDESDGGLESVTFTYQGYTITVSGDGSITVVE</sequence>
<dbReference type="PANTHER" id="PTHR44591:SF3">
    <property type="entry name" value="RESPONSE REGULATORY DOMAIN-CONTAINING PROTEIN"/>
    <property type="match status" value="1"/>
</dbReference>
<feature type="region of interest" description="Disordered" evidence="3">
    <location>
        <begin position="153"/>
        <end position="185"/>
    </location>
</feature>
<dbReference type="InterPro" id="IPR011006">
    <property type="entry name" value="CheY-like_superfamily"/>
</dbReference>
<reference evidence="5 6" key="1">
    <citation type="submission" date="2018-10" db="EMBL/GenBank/DDBJ databases">
        <title>Natrarchaeobius chitinivorans gen. nov., sp. nov., and Natrarchaeobius haloalkaliphilus sp. nov., alkaliphilic, chitin-utilizing haloarchaea from hypersaline alkaline lakes.</title>
        <authorList>
            <person name="Sorokin D.Y."/>
            <person name="Elcheninov A.G."/>
            <person name="Kostrikina N.A."/>
            <person name="Bale N.J."/>
            <person name="Sinninghe Damste J.S."/>
            <person name="Khijniak T.V."/>
            <person name="Kublanov I.V."/>
            <person name="Toshchakov S.V."/>
        </authorList>
    </citation>
    <scope>NUCLEOTIDE SEQUENCE [LARGE SCALE GENOMIC DNA]</scope>
    <source>
        <strain evidence="5 6">AArcht7</strain>
    </source>
</reference>
<comment type="caution">
    <text evidence="5">The sequence shown here is derived from an EMBL/GenBank/DDBJ whole genome shotgun (WGS) entry which is preliminary data.</text>
</comment>
<dbReference type="SUPFAM" id="SSF52172">
    <property type="entry name" value="CheY-like"/>
    <property type="match status" value="1"/>
</dbReference>
<dbReference type="AlphaFoldDB" id="A0A3N6M7N8"/>
<name>A0A3N6M7N8_NATCH</name>
<keyword evidence="1 2" id="KW-0597">Phosphoprotein</keyword>
<evidence type="ECO:0000256" key="1">
    <source>
        <dbReference type="ARBA" id="ARBA00022553"/>
    </source>
</evidence>
<protein>
    <submittedName>
        <fullName evidence="5">Response regulator</fullName>
    </submittedName>
</protein>
<evidence type="ECO:0000256" key="3">
    <source>
        <dbReference type="SAM" id="MobiDB-lite"/>
    </source>
</evidence>
<organism evidence="5 6">
    <name type="scientific">Natrarchaeobius chitinivorans</name>
    <dbReference type="NCBI Taxonomy" id="1679083"/>
    <lineage>
        <taxon>Archaea</taxon>
        <taxon>Methanobacteriati</taxon>
        <taxon>Methanobacteriota</taxon>
        <taxon>Stenosarchaea group</taxon>
        <taxon>Halobacteria</taxon>
        <taxon>Halobacteriales</taxon>
        <taxon>Natrialbaceae</taxon>
        <taxon>Natrarchaeobius</taxon>
    </lineage>
</organism>
<dbReference type="PANTHER" id="PTHR44591">
    <property type="entry name" value="STRESS RESPONSE REGULATOR PROTEIN 1"/>
    <property type="match status" value="1"/>
</dbReference>
<dbReference type="CDD" id="cd00156">
    <property type="entry name" value="REC"/>
    <property type="match status" value="1"/>
</dbReference>
<proteinExistence type="predicted"/>